<evidence type="ECO:0000313" key="2">
    <source>
        <dbReference type="Proteomes" id="UP000037660"/>
    </source>
</evidence>
<reference evidence="1 2" key="2">
    <citation type="journal article" date="2016" name="Science">
        <title>A bacterium that degrades and assimilates poly(ethylene terephthalate).</title>
        <authorList>
            <person name="Yoshida S."/>
            <person name="Hiraga K."/>
            <person name="Takehana T."/>
            <person name="Taniguchi I."/>
            <person name="Yamaji H."/>
            <person name="Maeda Y."/>
            <person name="Toyohara K."/>
            <person name="Miyamoto K."/>
            <person name="Kimura Y."/>
            <person name="Oda K."/>
        </authorList>
    </citation>
    <scope>NUCLEOTIDE SEQUENCE [LARGE SCALE GENOMIC DNA]</scope>
    <source>
        <strain evidence="2">NBRC 110686 / TISTR 2288 / 201-F6</strain>
    </source>
</reference>
<protein>
    <submittedName>
        <fullName evidence="1">Uncharacterized protein</fullName>
    </submittedName>
</protein>
<dbReference type="EMBL" id="BBYR01000081">
    <property type="protein sequence ID" value="GAP38573.1"/>
    <property type="molecule type" value="Genomic_DNA"/>
</dbReference>
<sequence length="47" mass="4908">MGPSDRLALDGPDSFRSVETYQAALDAEIDAAGGLEAWRARAALSGE</sequence>
<proteinExistence type="predicted"/>
<keyword evidence="2" id="KW-1185">Reference proteome</keyword>
<gene>
    <name evidence="1" type="ORF">ISF6_5126</name>
</gene>
<dbReference type="AlphaFoldDB" id="A0A0K8P7D9"/>
<comment type="caution">
    <text evidence="1">The sequence shown here is derived from an EMBL/GenBank/DDBJ whole genome shotgun (WGS) entry which is preliminary data.</text>
</comment>
<name>A0A0K8P7D9_PISS1</name>
<organism evidence="1 2">
    <name type="scientific">Piscinibacter sakaiensis</name>
    <name type="common">Ideonella sakaiensis</name>
    <dbReference type="NCBI Taxonomy" id="1547922"/>
    <lineage>
        <taxon>Bacteria</taxon>
        <taxon>Pseudomonadati</taxon>
        <taxon>Pseudomonadota</taxon>
        <taxon>Betaproteobacteria</taxon>
        <taxon>Burkholderiales</taxon>
        <taxon>Sphaerotilaceae</taxon>
        <taxon>Piscinibacter</taxon>
    </lineage>
</organism>
<dbReference type="Proteomes" id="UP000037660">
    <property type="component" value="Unassembled WGS sequence"/>
</dbReference>
<evidence type="ECO:0000313" key="1">
    <source>
        <dbReference type="EMBL" id="GAP38573.1"/>
    </source>
</evidence>
<accession>A0A0K8P7D9</accession>
<reference evidence="2" key="1">
    <citation type="submission" date="2015-07" db="EMBL/GenBank/DDBJ databases">
        <title>Discovery of a poly(ethylene terephthalate assimilation.</title>
        <authorList>
            <person name="Yoshida S."/>
            <person name="Hiraga K."/>
            <person name="Takehana T."/>
            <person name="Taniguchi I."/>
            <person name="Yamaji H."/>
            <person name="Maeda Y."/>
            <person name="Toyohara K."/>
            <person name="Miyamoto K."/>
            <person name="Kimura Y."/>
            <person name="Oda K."/>
        </authorList>
    </citation>
    <scope>NUCLEOTIDE SEQUENCE [LARGE SCALE GENOMIC DNA]</scope>
    <source>
        <strain evidence="2">NBRC 110686 / TISTR 2288 / 201-F6</strain>
    </source>
</reference>